<comment type="pathway">
    <text evidence="8">Purine metabolism; IMP biosynthesis via de novo pathway; 5-amino-1-(5-phospho-D-ribosyl)imidazole from N(2)-formyl-N(1)-(5-phospho-D-ribosyl)glycinamide: step 1/2.</text>
</comment>
<dbReference type="Gene3D" id="3.40.50.880">
    <property type="match status" value="1"/>
</dbReference>
<evidence type="ECO:0000256" key="2">
    <source>
        <dbReference type="ARBA" id="ARBA00022598"/>
    </source>
</evidence>
<keyword evidence="10" id="KW-1185">Reference proteome</keyword>
<feature type="active site" evidence="8">
    <location>
        <position position="196"/>
    </location>
</feature>
<proteinExistence type="inferred from homology"/>
<keyword evidence="2 8" id="KW-0436">Ligase</keyword>
<dbReference type="EC" id="6.3.5.3" evidence="8"/>
<dbReference type="NCBIfam" id="TIGR01737">
    <property type="entry name" value="FGAM_synth_I"/>
    <property type="match status" value="1"/>
</dbReference>
<comment type="catalytic activity">
    <reaction evidence="8">
        <text>N(2)-formyl-N(1)-(5-phospho-beta-D-ribosyl)glycinamide + L-glutamine + ATP + H2O = 2-formamido-N(1)-(5-O-phospho-beta-D-ribosyl)acetamidine + L-glutamate + ADP + phosphate + H(+)</text>
        <dbReference type="Rhea" id="RHEA:17129"/>
        <dbReference type="ChEBI" id="CHEBI:15377"/>
        <dbReference type="ChEBI" id="CHEBI:15378"/>
        <dbReference type="ChEBI" id="CHEBI:29985"/>
        <dbReference type="ChEBI" id="CHEBI:30616"/>
        <dbReference type="ChEBI" id="CHEBI:43474"/>
        <dbReference type="ChEBI" id="CHEBI:58359"/>
        <dbReference type="ChEBI" id="CHEBI:147286"/>
        <dbReference type="ChEBI" id="CHEBI:147287"/>
        <dbReference type="ChEBI" id="CHEBI:456216"/>
        <dbReference type="EC" id="6.3.5.3"/>
    </reaction>
</comment>
<evidence type="ECO:0000313" key="10">
    <source>
        <dbReference type="Proteomes" id="UP000642910"/>
    </source>
</evidence>
<dbReference type="Pfam" id="PF13507">
    <property type="entry name" value="GATase_5"/>
    <property type="match status" value="1"/>
</dbReference>
<dbReference type="SMART" id="SM01211">
    <property type="entry name" value="GATase_5"/>
    <property type="match status" value="1"/>
</dbReference>
<dbReference type="InterPro" id="IPR010075">
    <property type="entry name" value="PRibForGlyAmidine_synth_PurQ"/>
</dbReference>
<name>A0ABS0F4A8_9BACL</name>
<comment type="function">
    <text evidence="8">Part of the phosphoribosylformylglycinamidine synthase complex involved in the purines biosynthetic pathway. Catalyzes the ATP-dependent conversion of formylglycinamide ribonucleotide (FGAR) and glutamine to yield formylglycinamidine ribonucleotide (FGAM) and glutamate. The FGAM synthase complex is composed of three subunits. PurQ produces an ammonia molecule by converting glutamine to glutamate. PurL transfers the ammonia molecule to FGAR to form FGAM in an ATP-dependent manner. PurS interacts with PurQ and PurL and is thought to assist in the transfer of the ammonia molecule from PurQ to PurL.</text>
</comment>
<keyword evidence="1 8" id="KW-0963">Cytoplasm</keyword>
<evidence type="ECO:0000256" key="6">
    <source>
        <dbReference type="ARBA" id="ARBA00022840"/>
    </source>
</evidence>
<dbReference type="PIRSF" id="PIRSF001586">
    <property type="entry name" value="FGAM_synth_I"/>
    <property type="match status" value="1"/>
</dbReference>
<dbReference type="PROSITE" id="PS51273">
    <property type="entry name" value="GATASE_TYPE_1"/>
    <property type="match status" value="1"/>
</dbReference>
<comment type="subunit">
    <text evidence="8">Part of the FGAM synthase complex composed of 1 PurL, 1 PurQ and 2 PurS subunits.</text>
</comment>
<dbReference type="HAMAP" id="MF_00421">
    <property type="entry name" value="PurQ"/>
    <property type="match status" value="1"/>
</dbReference>
<evidence type="ECO:0000256" key="4">
    <source>
        <dbReference type="ARBA" id="ARBA00022755"/>
    </source>
</evidence>
<keyword evidence="6 8" id="KW-0067">ATP-binding</keyword>
<dbReference type="PANTHER" id="PTHR47552">
    <property type="entry name" value="PHOSPHORIBOSYLFORMYLGLYCINAMIDINE SYNTHASE SUBUNIT PURQ"/>
    <property type="match status" value="1"/>
</dbReference>
<evidence type="ECO:0000313" key="9">
    <source>
        <dbReference type="EMBL" id="MBF8378104.1"/>
    </source>
</evidence>
<organism evidence="9 10">
    <name type="scientific">Alicyclobacillus mali</name>
    <name type="common">ex Roth et al. 2021</name>
    <dbReference type="NCBI Taxonomy" id="1123961"/>
    <lineage>
        <taxon>Bacteria</taxon>
        <taxon>Bacillati</taxon>
        <taxon>Bacillota</taxon>
        <taxon>Bacilli</taxon>
        <taxon>Bacillales</taxon>
        <taxon>Alicyclobacillaceae</taxon>
        <taxon>Alicyclobacillus</taxon>
    </lineage>
</organism>
<keyword evidence="3 8" id="KW-0547">Nucleotide-binding</keyword>
<dbReference type="SUPFAM" id="SSF52317">
    <property type="entry name" value="Class I glutamine amidotransferase-like"/>
    <property type="match status" value="1"/>
</dbReference>
<comment type="subcellular location">
    <subcellularLocation>
        <location evidence="8">Cytoplasm</location>
    </subcellularLocation>
</comment>
<evidence type="ECO:0000256" key="8">
    <source>
        <dbReference type="HAMAP-Rule" id="MF_00421"/>
    </source>
</evidence>
<keyword evidence="5 8" id="KW-0378">Hydrolase</keyword>
<keyword evidence="4 8" id="KW-0658">Purine biosynthesis</keyword>
<dbReference type="RefSeq" id="WP_195867739.1">
    <property type="nucleotide sequence ID" value="NZ_JADPKZ010000041.1"/>
</dbReference>
<feature type="active site" evidence="8">
    <location>
        <position position="194"/>
    </location>
</feature>
<dbReference type="CDD" id="cd01740">
    <property type="entry name" value="GATase1_FGAR_AT"/>
    <property type="match status" value="1"/>
</dbReference>
<accession>A0ABS0F4A8</accession>
<dbReference type="NCBIfam" id="NF002957">
    <property type="entry name" value="PRK03619.1"/>
    <property type="match status" value="1"/>
</dbReference>
<protein>
    <recommendedName>
        <fullName evidence="8">Phosphoribosylformylglycinamidine synthase subunit PurQ</fullName>
        <shortName evidence="8">FGAM synthase</shortName>
        <ecNumber evidence="8">6.3.5.3</ecNumber>
    </recommendedName>
    <alternativeName>
        <fullName evidence="8">Formylglycinamide ribonucleotide amidotransferase subunit I</fullName>
        <shortName evidence="8">FGAR amidotransferase I</shortName>
        <shortName evidence="8">FGAR-AT I</shortName>
    </alternativeName>
    <alternativeName>
        <fullName evidence="8">Glutaminase PurQ</fullName>
        <ecNumber evidence="8">3.5.1.2</ecNumber>
    </alternativeName>
    <alternativeName>
        <fullName evidence="8">Phosphoribosylformylglycinamidine synthase subunit I</fullName>
    </alternativeName>
</protein>
<dbReference type="PANTHER" id="PTHR47552:SF1">
    <property type="entry name" value="PHOSPHORIBOSYLFORMYLGLYCINAMIDINE SYNTHASE SUBUNIT PURQ"/>
    <property type="match status" value="1"/>
</dbReference>
<reference evidence="9 10" key="1">
    <citation type="submission" date="2020-11" db="EMBL/GenBank/DDBJ databases">
        <title>Genomic insight of Alicyclobacillus mali FL 18 reveals a new arsenic-resistant strain, with potential in environmental biotechnology.</title>
        <authorList>
            <person name="Fiorentino G."/>
            <person name="Gallo G."/>
            <person name="Aulitto M."/>
        </authorList>
    </citation>
    <scope>NUCLEOTIDE SEQUENCE [LARGE SCALE GENOMIC DNA]</scope>
    <source>
        <strain evidence="9 10">FL 18</strain>
    </source>
</reference>
<evidence type="ECO:0000256" key="7">
    <source>
        <dbReference type="ARBA" id="ARBA00022962"/>
    </source>
</evidence>
<dbReference type="EMBL" id="JADPKZ010000041">
    <property type="protein sequence ID" value="MBF8378104.1"/>
    <property type="molecule type" value="Genomic_DNA"/>
</dbReference>
<evidence type="ECO:0000256" key="5">
    <source>
        <dbReference type="ARBA" id="ARBA00022801"/>
    </source>
</evidence>
<comment type="catalytic activity">
    <reaction evidence="8">
        <text>L-glutamine + H2O = L-glutamate + NH4(+)</text>
        <dbReference type="Rhea" id="RHEA:15889"/>
        <dbReference type="ChEBI" id="CHEBI:15377"/>
        <dbReference type="ChEBI" id="CHEBI:28938"/>
        <dbReference type="ChEBI" id="CHEBI:29985"/>
        <dbReference type="ChEBI" id="CHEBI:58359"/>
        <dbReference type="EC" id="3.5.1.2"/>
    </reaction>
</comment>
<dbReference type="Proteomes" id="UP000642910">
    <property type="component" value="Unassembled WGS sequence"/>
</dbReference>
<dbReference type="InterPro" id="IPR029062">
    <property type="entry name" value="Class_I_gatase-like"/>
</dbReference>
<comment type="caution">
    <text evidence="9">The sequence shown here is derived from an EMBL/GenBank/DDBJ whole genome shotgun (WGS) entry which is preliminary data.</text>
</comment>
<feature type="active site" description="Nucleophile" evidence="8">
    <location>
        <position position="86"/>
    </location>
</feature>
<evidence type="ECO:0000256" key="3">
    <source>
        <dbReference type="ARBA" id="ARBA00022741"/>
    </source>
</evidence>
<evidence type="ECO:0000256" key="1">
    <source>
        <dbReference type="ARBA" id="ARBA00022490"/>
    </source>
</evidence>
<keyword evidence="7 8" id="KW-0315">Glutamine amidotransferase</keyword>
<gene>
    <name evidence="8 9" type="primary">purQ</name>
    <name evidence="9" type="ORF">IW967_09565</name>
</gene>
<sequence>MRWAVVVFPGSNCDRDAEQAIRLVTGDPVDLVWHDAEDLSAYDAIVLPGGFSYGDYLRAGAIARFSPAVHAVAREAERGKPVIGICNGFQILTEAGLLPGALLANDHLQFRCEIAQLRVETNDSPFTRLYEPGEIIRIPIAHGEGRYHAEPEVLEELRRAGCVAFRYVENPNGSVDDVAGILNARRNVLGLMPHPERAVIDWMGSEDGIRMFQSIHAHVEEGRTHA</sequence>
<dbReference type="EC" id="3.5.1.2" evidence="8"/>